<dbReference type="SUPFAM" id="SSF56219">
    <property type="entry name" value="DNase I-like"/>
    <property type="match status" value="1"/>
</dbReference>
<dbReference type="GO" id="GO:0004519">
    <property type="term" value="F:endonuclease activity"/>
    <property type="evidence" value="ECO:0007669"/>
    <property type="project" value="UniProtKB-KW"/>
</dbReference>
<keyword evidence="2" id="KW-0378">Hydrolase</keyword>
<accession>A0A7W4TMZ8</accession>
<name>A0A7W4TMZ8_KINRA</name>
<dbReference type="Proteomes" id="UP000533269">
    <property type="component" value="Unassembled WGS sequence"/>
</dbReference>
<gene>
    <name evidence="2" type="ORF">FHR75_002044</name>
</gene>
<dbReference type="Gene3D" id="3.60.10.10">
    <property type="entry name" value="Endonuclease/exonuclease/phosphatase"/>
    <property type="match status" value="1"/>
</dbReference>
<dbReference type="InterPro" id="IPR036691">
    <property type="entry name" value="Endo/exonu/phosph_ase_sf"/>
</dbReference>
<keyword evidence="2" id="KW-0540">Nuclease</keyword>
<feature type="domain" description="Endonuclease/exonuclease/phosphatase" evidence="1">
    <location>
        <begin position="13"/>
        <end position="220"/>
    </location>
</feature>
<keyword evidence="2" id="KW-0269">Exonuclease</keyword>
<evidence type="ECO:0000259" key="1">
    <source>
        <dbReference type="Pfam" id="PF03372"/>
    </source>
</evidence>
<reference evidence="2 3" key="1">
    <citation type="submission" date="2020-08" db="EMBL/GenBank/DDBJ databases">
        <title>The Agave Microbiome: Exploring the role of microbial communities in plant adaptations to desert environments.</title>
        <authorList>
            <person name="Partida-Martinez L.P."/>
        </authorList>
    </citation>
    <scope>NUCLEOTIDE SEQUENCE [LARGE SCALE GENOMIC DNA]</scope>
    <source>
        <strain evidence="2 3">AS2.23</strain>
    </source>
</reference>
<comment type="caution">
    <text evidence="2">The sequence shown here is derived from an EMBL/GenBank/DDBJ whole genome shotgun (WGS) entry which is preliminary data.</text>
</comment>
<reference evidence="2 3" key="2">
    <citation type="submission" date="2020-08" db="EMBL/GenBank/DDBJ databases">
        <authorList>
            <person name="Partida-Martinez L."/>
            <person name="Huntemann M."/>
            <person name="Clum A."/>
            <person name="Wang J."/>
            <person name="Palaniappan K."/>
            <person name="Ritter S."/>
            <person name="Chen I.-M."/>
            <person name="Stamatis D."/>
            <person name="Reddy T."/>
            <person name="O'Malley R."/>
            <person name="Daum C."/>
            <person name="Shapiro N."/>
            <person name="Ivanova N."/>
            <person name="Kyrpides N."/>
            <person name="Woyke T."/>
        </authorList>
    </citation>
    <scope>NUCLEOTIDE SEQUENCE [LARGE SCALE GENOMIC DNA]</scope>
    <source>
        <strain evidence="2 3">AS2.23</strain>
    </source>
</reference>
<dbReference type="AlphaFoldDB" id="A0A7W4TMZ8"/>
<dbReference type="GO" id="GO:0004527">
    <property type="term" value="F:exonuclease activity"/>
    <property type="evidence" value="ECO:0007669"/>
    <property type="project" value="UniProtKB-KW"/>
</dbReference>
<dbReference type="EMBL" id="JACHVY010000001">
    <property type="protein sequence ID" value="MBB2901256.1"/>
    <property type="molecule type" value="Genomic_DNA"/>
</dbReference>
<evidence type="ECO:0000313" key="3">
    <source>
        <dbReference type="Proteomes" id="UP000533269"/>
    </source>
</evidence>
<dbReference type="RefSeq" id="WP_183391232.1">
    <property type="nucleotide sequence ID" value="NZ_JACHVY010000001.1"/>
</dbReference>
<sequence length="245" mass="27200">MGLDKGRALRTISYNLHEGRATVELAALASAHEVDALCLQECDTRRLPETVGPLVLAGATQRNRLGLALYYRPERLHAHGHELRPLRRSMHDRFLSPAHERLLAVRFEDLHDDGALLTLASIHTAPLSATNAMRRHQITEALGAIRAAAHGSSALVVGDFNYPWFASSLTRRLSDQGFQVSHSDLPTYVRKRFRGHFDFAISEGMEIESVRTLEQAGSDHLPVLVQSRVRAFVPARLMDRDCAGG</sequence>
<proteinExistence type="predicted"/>
<keyword evidence="2" id="KW-0255">Endonuclease</keyword>
<dbReference type="InterPro" id="IPR005135">
    <property type="entry name" value="Endo/exonuclease/phosphatase"/>
</dbReference>
<evidence type="ECO:0000313" key="2">
    <source>
        <dbReference type="EMBL" id="MBB2901256.1"/>
    </source>
</evidence>
<protein>
    <submittedName>
        <fullName evidence="2">Endonuclease/exonuclease/phosphatase (EEP) superfamily protein YafD</fullName>
    </submittedName>
</protein>
<dbReference type="Pfam" id="PF03372">
    <property type="entry name" value="Exo_endo_phos"/>
    <property type="match status" value="1"/>
</dbReference>
<organism evidence="2 3">
    <name type="scientific">Kineococcus radiotolerans</name>
    <dbReference type="NCBI Taxonomy" id="131568"/>
    <lineage>
        <taxon>Bacteria</taxon>
        <taxon>Bacillati</taxon>
        <taxon>Actinomycetota</taxon>
        <taxon>Actinomycetes</taxon>
        <taxon>Kineosporiales</taxon>
        <taxon>Kineosporiaceae</taxon>
        <taxon>Kineococcus</taxon>
    </lineage>
</organism>